<dbReference type="Proteomes" id="UP001491349">
    <property type="component" value="Unassembled WGS sequence"/>
</dbReference>
<comment type="caution">
    <text evidence="2">The sequence shown here is derived from an EMBL/GenBank/DDBJ whole genome shotgun (WGS) entry which is preliminary data.</text>
</comment>
<keyword evidence="1" id="KW-0732">Signal</keyword>
<feature type="chain" id="PRO_5047378100" description="Phosphoribosyl-AMP cyclohydrolase" evidence="1">
    <location>
        <begin position="24"/>
        <end position="221"/>
    </location>
</feature>
<dbReference type="PROSITE" id="PS51257">
    <property type="entry name" value="PROKAR_LIPOPROTEIN"/>
    <property type="match status" value="1"/>
</dbReference>
<gene>
    <name evidence="2" type="ORF">WMW71_09480</name>
</gene>
<name>A0ABU9E1P1_9FLAO</name>
<protein>
    <recommendedName>
        <fullName evidence="4">Phosphoribosyl-AMP cyclohydrolase</fullName>
    </recommendedName>
</protein>
<evidence type="ECO:0000313" key="3">
    <source>
        <dbReference type="Proteomes" id="UP001491349"/>
    </source>
</evidence>
<reference evidence="2 3" key="1">
    <citation type="submission" date="2024-04" db="EMBL/GenBank/DDBJ databases">
        <title>draft genome sequnece of Flavobacterium buctense JCM 30750.</title>
        <authorList>
            <person name="Kim D.-U."/>
        </authorList>
    </citation>
    <scope>NUCLEOTIDE SEQUENCE [LARGE SCALE GENOMIC DNA]</scope>
    <source>
        <strain evidence="2 3">JCM 30750</strain>
    </source>
</reference>
<dbReference type="EMBL" id="JBBPCB010000005">
    <property type="protein sequence ID" value="MEK8180569.1"/>
    <property type="molecule type" value="Genomic_DNA"/>
</dbReference>
<dbReference type="PIRSF" id="PIRSF028288">
    <property type="entry name" value="UCP028288"/>
    <property type="match status" value="1"/>
</dbReference>
<organism evidence="2 3">
    <name type="scientific">Flavobacterium buctense</name>
    <dbReference type="NCBI Taxonomy" id="1648146"/>
    <lineage>
        <taxon>Bacteria</taxon>
        <taxon>Pseudomonadati</taxon>
        <taxon>Bacteroidota</taxon>
        <taxon>Flavobacteriia</taxon>
        <taxon>Flavobacteriales</taxon>
        <taxon>Flavobacteriaceae</taxon>
        <taxon>Flavobacterium</taxon>
    </lineage>
</organism>
<keyword evidence="3" id="KW-1185">Reference proteome</keyword>
<proteinExistence type="predicted"/>
<accession>A0ABU9E1P1</accession>
<dbReference type="Gene3D" id="3.10.450.50">
    <property type="match status" value="1"/>
</dbReference>
<sequence length="221" mass="24635">MTAKKLILGLVVTTTLLTSCNQASQKIEEETNKIVSQTNQEVQKVIDELGLVYVEEGAQTIITYDEVNAAQQAWCDALVKIGQLKEEGGDYKTFAEQVLSDAYNYDHGKVFFKPTLAYGDQTFRNDKNGALAYFIGGDPNYPNDKGFALTPWVKARYDNTGEKNEGIQIYGSIAITMGNVWVTDKTGKEIMVDKTWVFKKGKDGKLRIIVHKSSLPYSPTK</sequence>
<feature type="signal peptide" evidence="1">
    <location>
        <begin position="1"/>
        <end position="23"/>
    </location>
</feature>
<evidence type="ECO:0008006" key="4">
    <source>
        <dbReference type="Google" id="ProtNLM"/>
    </source>
</evidence>
<evidence type="ECO:0000313" key="2">
    <source>
        <dbReference type="EMBL" id="MEK8180569.1"/>
    </source>
</evidence>
<evidence type="ECO:0000256" key="1">
    <source>
        <dbReference type="SAM" id="SignalP"/>
    </source>
</evidence>
<dbReference type="RefSeq" id="WP_187659689.1">
    <property type="nucleotide sequence ID" value="NZ_JACTAB010000002.1"/>
</dbReference>
<dbReference type="InterPro" id="IPR016878">
    <property type="entry name" value="MICAH-like"/>
</dbReference>